<dbReference type="EMBL" id="OIVN01006300">
    <property type="protein sequence ID" value="SPD30081.1"/>
    <property type="molecule type" value="Genomic_DNA"/>
</dbReference>
<dbReference type="AlphaFoldDB" id="A0A2N9J177"/>
<name>A0A2N9J177_FAGSY</name>
<evidence type="ECO:0000259" key="2">
    <source>
        <dbReference type="Pfam" id="PF25597"/>
    </source>
</evidence>
<protein>
    <submittedName>
        <fullName evidence="3">Uncharacterized protein</fullName>
    </submittedName>
</protein>
<dbReference type="PANTHER" id="PTHR42648">
    <property type="entry name" value="TRANSPOSASE, PUTATIVE-RELATED"/>
    <property type="match status" value="1"/>
</dbReference>
<dbReference type="Pfam" id="PF14244">
    <property type="entry name" value="Retrotran_gag_3"/>
    <property type="match status" value="1"/>
</dbReference>
<dbReference type="InterPro" id="IPR057670">
    <property type="entry name" value="SH3_retrovirus"/>
</dbReference>
<dbReference type="PANTHER" id="PTHR42648:SF28">
    <property type="entry name" value="TRANSPOSON-ENCODED PROTEIN WITH RIBONUCLEASE H-LIKE AND RETROVIRUS ZINC FINGER-LIKE DOMAINS"/>
    <property type="match status" value="1"/>
</dbReference>
<evidence type="ECO:0000259" key="1">
    <source>
        <dbReference type="Pfam" id="PF14244"/>
    </source>
</evidence>
<gene>
    <name evidence="3" type="ORF">FSB_LOCUS57963</name>
</gene>
<feature type="domain" description="Retrotransposon Copia-like N-terminal" evidence="1">
    <location>
        <begin position="120"/>
        <end position="156"/>
    </location>
</feature>
<organism evidence="3">
    <name type="scientific">Fagus sylvatica</name>
    <name type="common">Beechnut</name>
    <dbReference type="NCBI Taxonomy" id="28930"/>
    <lineage>
        <taxon>Eukaryota</taxon>
        <taxon>Viridiplantae</taxon>
        <taxon>Streptophyta</taxon>
        <taxon>Embryophyta</taxon>
        <taxon>Tracheophyta</taxon>
        <taxon>Spermatophyta</taxon>
        <taxon>Magnoliopsida</taxon>
        <taxon>eudicotyledons</taxon>
        <taxon>Gunneridae</taxon>
        <taxon>Pentapetalae</taxon>
        <taxon>rosids</taxon>
        <taxon>fabids</taxon>
        <taxon>Fagales</taxon>
        <taxon>Fagaceae</taxon>
        <taxon>Fagus</taxon>
    </lineage>
</organism>
<dbReference type="InterPro" id="IPR039537">
    <property type="entry name" value="Retrotran_Ty1/copia-like"/>
</dbReference>
<dbReference type="InterPro" id="IPR029472">
    <property type="entry name" value="Copia-like_N"/>
</dbReference>
<dbReference type="Pfam" id="PF25597">
    <property type="entry name" value="SH3_retrovirus"/>
    <property type="match status" value="1"/>
</dbReference>
<sequence>MPCLSSSIVATRDLRSFCAVYRSDLRACTANPRNFTVRKITCAATHLFVSEKPHLLLSQSRTFCLLDHPSAPVTSRRDESHVKISARPHRGFSASCSSHGIPDLRPTYFPMDKSELPKTVTTILNGHNYLLWSQDMRSFLKGHRLWRYVTGEIQAPVRSKDEDDTKFADRLKDWDCKNHQIITWFRHSTISSSSAICKRLDNRSSVMPRFCQLLSHETHLSLTLQTHHPDAVLATAARPSSSSSSRSEYYKNCHKQGHLLSECPTIQCRIVTRLVTLSTTALPSLLSQVNQSSSKANHSVAAAAEDSLDPSLLSVLLFSYFIPTTHAPLIQTANGLHIAASHTGSVSTPILSLSDIYLIPNFTLNLISIGQLCELGFDLWFGSSSCRVQDPRTNQVLGTGHKVGQMFELTSLHLPSTPTPPPSHIAHTASVFLLSLWHLRLGLNANTATYLTLLGLSSFLLHVLNVFWGEAALTAVYTINRLPSSALQNVTPFKRLYGTPASYSSLCFFGCACFVLLQLHEHSKLEPRSHLCCFLGYGIEHKGYRCWDPISQRLRISRHVVFWEHTTFNSLSKFKTCSTPSFFTNPSLPLFPHAISPADSPVSPLAPPLAVDPILDQTILSLI</sequence>
<proteinExistence type="predicted"/>
<accession>A0A2N9J177</accession>
<reference evidence="3" key="1">
    <citation type="submission" date="2018-02" db="EMBL/GenBank/DDBJ databases">
        <authorList>
            <person name="Cohen D.B."/>
            <person name="Kent A.D."/>
        </authorList>
    </citation>
    <scope>NUCLEOTIDE SEQUENCE</scope>
</reference>
<feature type="domain" description="Retroviral polymerase SH3-like" evidence="2">
    <location>
        <begin position="511"/>
        <end position="573"/>
    </location>
</feature>
<evidence type="ECO:0000313" key="3">
    <source>
        <dbReference type="EMBL" id="SPD30081.1"/>
    </source>
</evidence>